<feature type="compositionally biased region" description="Basic and acidic residues" evidence="1">
    <location>
        <begin position="1"/>
        <end position="15"/>
    </location>
</feature>
<proteinExistence type="predicted"/>
<feature type="region of interest" description="Disordered" evidence="1">
    <location>
        <begin position="1"/>
        <end position="22"/>
    </location>
</feature>
<protein>
    <submittedName>
        <fullName evidence="2">Uncharacterized protein</fullName>
    </submittedName>
</protein>
<keyword evidence="3" id="KW-1185">Reference proteome</keyword>
<dbReference type="Proteomes" id="UP000243459">
    <property type="component" value="Chromosome 2"/>
</dbReference>
<sequence>MAPRAKASDAKRARSDASPSVPISDCDPEFKPLNFVLDDFKLALRCSMRLVDLELLLTKLEDLQHTNLESEVKLFLAPVRRHAVWLQEYRRRDIEDKGALIDHLDLRHRLL</sequence>
<evidence type="ECO:0000313" key="2">
    <source>
        <dbReference type="EMBL" id="ONK78291.1"/>
    </source>
</evidence>
<dbReference type="Gramene" id="ONK78291">
    <property type="protein sequence ID" value="ONK78291"/>
    <property type="gene ID" value="A4U43_C02F16740"/>
</dbReference>
<dbReference type="EMBL" id="CM007382">
    <property type="protein sequence ID" value="ONK78291.1"/>
    <property type="molecule type" value="Genomic_DNA"/>
</dbReference>
<gene>
    <name evidence="2" type="ORF">A4U43_C02F16740</name>
</gene>
<organism evidence="2 3">
    <name type="scientific">Asparagus officinalis</name>
    <name type="common">Garden asparagus</name>
    <dbReference type="NCBI Taxonomy" id="4686"/>
    <lineage>
        <taxon>Eukaryota</taxon>
        <taxon>Viridiplantae</taxon>
        <taxon>Streptophyta</taxon>
        <taxon>Embryophyta</taxon>
        <taxon>Tracheophyta</taxon>
        <taxon>Spermatophyta</taxon>
        <taxon>Magnoliopsida</taxon>
        <taxon>Liliopsida</taxon>
        <taxon>Asparagales</taxon>
        <taxon>Asparagaceae</taxon>
        <taxon>Asparagoideae</taxon>
        <taxon>Asparagus</taxon>
    </lineage>
</organism>
<dbReference type="AlphaFoldDB" id="A0A5P1FNM7"/>
<evidence type="ECO:0000313" key="3">
    <source>
        <dbReference type="Proteomes" id="UP000243459"/>
    </source>
</evidence>
<reference evidence="3" key="1">
    <citation type="journal article" date="2017" name="Nat. Commun.">
        <title>The asparagus genome sheds light on the origin and evolution of a young Y chromosome.</title>
        <authorList>
            <person name="Harkess A."/>
            <person name="Zhou J."/>
            <person name="Xu C."/>
            <person name="Bowers J.E."/>
            <person name="Van der Hulst R."/>
            <person name="Ayyampalayam S."/>
            <person name="Mercati F."/>
            <person name="Riccardi P."/>
            <person name="McKain M.R."/>
            <person name="Kakrana A."/>
            <person name="Tang H."/>
            <person name="Ray J."/>
            <person name="Groenendijk J."/>
            <person name="Arikit S."/>
            <person name="Mathioni S.M."/>
            <person name="Nakano M."/>
            <person name="Shan H."/>
            <person name="Telgmann-Rauber A."/>
            <person name="Kanno A."/>
            <person name="Yue Z."/>
            <person name="Chen H."/>
            <person name="Li W."/>
            <person name="Chen Y."/>
            <person name="Xu X."/>
            <person name="Zhang Y."/>
            <person name="Luo S."/>
            <person name="Chen H."/>
            <person name="Gao J."/>
            <person name="Mao Z."/>
            <person name="Pires J.C."/>
            <person name="Luo M."/>
            <person name="Kudrna D."/>
            <person name="Wing R.A."/>
            <person name="Meyers B.C."/>
            <person name="Yi K."/>
            <person name="Kong H."/>
            <person name="Lavrijsen P."/>
            <person name="Sunseri F."/>
            <person name="Falavigna A."/>
            <person name="Ye Y."/>
            <person name="Leebens-Mack J.H."/>
            <person name="Chen G."/>
        </authorList>
    </citation>
    <scope>NUCLEOTIDE SEQUENCE [LARGE SCALE GENOMIC DNA]</scope>
    <source>
        <strain evidence="3">cv. DH0086</strain>
    </source>
</reference>
<name>A0A5P1FNM7_ASPOF</name>
<accession>A0A5P1FNM7</accession>
<evidence type="ECO:0000256" key="1">
    <source>
        <dbReference type="SAM" id="MobiDB-lite"/>
    </source>
</evidence>